<dbReference type="AlphaFoldDB" id="A0A8H6X9L7"/>
<organism evidence="6 7">
    <name type="scientific">Mycena sanguinolenta</name>
    <dbReference type="NCBI Taxonomy" id="230812"/>
    <lineage>
        <taxon>Eukaryota</taxon>
        <taxon>Fungi</taxon>
        <taxon>Dikarya</taxon>
        <taxon>Basidiomycota</taxon>
        <taxon>Agaricomycotina</taxon>
        <taxon>Agaricomycetes</taxon>
        <taxon>Agaricomycetidae</taxon>
        <taxon>Agaricales</taxon>
        <taxon>Marasmiineae</taxon>
        <taxon>Mycenaceae</taxon>
        <taxon>Mycena</taxon>
    </lineage>
</organism>
<dbReference type="InterPro" id="IPR058518">
    <property type="entry name" value="DUF8205"/>
</dbReference>
<dbReference type="InterPro" id="IPR002893">
    <property type="entry name" value="Znf_MYND"/>
</dbReference>
<evidence type="ECO:0000256" key="3">
    <source>
        <dbReference type="ARBA" id="ARBA00022833"/>
    </source>
</evidence>
<gene>
    <name evidence="6" type="ORF">MSAN_02301100</name>
</gene>
<evidence type="ECO:0000256" key="2">
    <source>
        <dbReference type="ARBA" id="ARBA00022771"/>
    </source>
</evidence>
<keyword evidence="7" id="KW-1185">Reference proteome</keyword>
<evidence type="ECO:0000259" key="5">
    <source>
        <dbReference type="PROSITE" id="PS50865"/>
    </source>
</evidence>
<protein>
    <submittedName>
        <fullName evidence="6">Zinc finger, MYND-type</fullName>
    </submittedName>
</protein>
<dbReference type="Proteomes" id="UP000623467">
    <property type="component" value="Unassembled WGS sequence"/>
</dbReference>
<reference evidence="6" key="1">
    <citation type="submission" date="2020-05" db="EMBL/GenBank/DDBJ databases">
        <title>Mycena genomes resolve the evolution of fungal bioluminescence.</title>
        <authorList>
            <person name="Tsai I.J."/>
        </authorList>
    </citation>
    <scope>NUCLEOTIDE SEQUENCE</scope>
    <source>
        <strain evidence="6">160909Yilan</strain>
    </source>
</reference>
<dbReference type="SUPFAM" id="SSF144232">
    <property type="entry name" value="HIT/MYND zinc finger-like"/>
    <property type="match status" value="1"/>
</dbReference>
<keyword evidence="1" id="KW-0479">Metal-binding</keyword>
<evidence type="ECO:0000313" key="7">
    <source>
        <dbReference type="Proteomes" id="UP000623467"/>
    </source>
</evidence>
<evidence type="ECO:0000256" key="4">
    <source>
        <dbReference type="PROSITE-ProRule" id="PRU00134"/>
    </source>
</evidence>
<dbReference type="Pfam" id="PF01753">
    <property type="entry name" value="zf-MYND"/>
    <property type="match status" value="1"/>
</dbReference>
<name>A0A8H6X9L7_9AGAR</name>
<comment type="caution">
    <text evidence="6">The sequence shown here is derived from an EMBL/GenBank/DDBJ whole genome shotgun (WGS) entry which is preliminary data.</text>
</comment>
<proteinExistence type="predicted"/>
<accession>A0A8H6X9L7</accession>
<keyword evidence="2 4" id="KW-0863">Zinc-finger</keyword>
<dbReference type="GO" id="GO:0008270">
    <property type="term" value="F:zinc ion binding"/>
    <property type="evidence" value="ECO:0007669"/>
    <property type="project" value="UniProtKB-KW"/>
</dbReference>
<sequence>MSTPFNASAPFDEEALFNSLAWSPKEIRSHRKGIISFCSRCGKSDADLGQRLRKCSKCQTAAYCSKESQTRHWPTHKRVWGEAGIPKLVKTLMSNPILFTKLESCFVPAFDLANRTRYDEMLLDRVDVAVEPSNIDDFADILLQEESSKKWIEGMPQVNAFIPNTDPRRLSGRREEVWRKERAMTDSAGYHADTVVIMEVIHADSQMSMAIPLRLSPAFIEALNPAISAGLINATGIPGEPSRVSYTTRLLWSEPGREYHAAPRLSAPRW</sequence>
<evidence type="ECO:0000313" key="6">
    <source>
        <dbReference type="EMBL" id="KAF7336469.1"/>
    </source>
</evidence>
<dbReference type="Gene3D" id="6.10.140.2220">
    <property type="match status" value="1"/>
</dbReference>
<dbReference type="PROSITE" id="PS50865">
    <property type="entry name" value="ZF_MYND_2"/>
    <property type="match status" value="1"/>
</dbReference>
<feature type="domain" description="MYND-type" evidence="5">
    <location>
        <begin position="38"/>
        <end position="78"/>
    </location>
</feature>
<dbReference type="EMBL" id="JACAZH010000037">
    <property type="protein sequence ID" value="KAF7336469.1"/>
    <property type="molecule type" value="Genomic_DNA"/>
</dbReference>
<evidence type="ECO:0000256" key="1">
    <source>
        <dbReference type="ARBA" id="ARBA00022723"/>
    </source>
</evidence>
<dbReference type="OrthoDB" id="5231159at2759"/>
<keyword evidence="3" id="KW-0862">Zinc</keyword>
<dbReference type="Pfam" id="PF26632">
    <property type="entry name" value="DUF8205"/>
    <property type="match status" value="1"/>
</dbReference>